<accession>A0A6G4U2X1</accession>
<dbReference type="EMBL" id="JAAKZV010000070">
    <property type="protein sequence ID" value="NGN65708.1"/>
    <property type="molecule type" value="Genomic_DNA"/>
</dbReference>
<evidence type="ECO:0000313" key="3">
    <source>
        <dbReference type="Proteomes" id="UP000481583"/>
    </source>
</evidence>
<proteinExistence type="predicted"/>
<organism evidence="2 3">
    <name type="scientific">Streptomyces coryli</name>
    <dbReference type="NCBI Taxonomy" id="1128680"/>
    <lineage>
        <taxon>Bacteria</taxon>
        <taxon>Bacillati</taxon>
        <taxon>Actinomycetota</taxon>
        <taxon>Actinomycetes</taxon>
        <taxon>Kitasatosporales</taxon>
        <taxon>Streptomycetaceae</taxon>
        <taxon>Streptomyces</taxon>
    </lineage>
</organism>
<keyword evidence="1" id="KW-0812">Transmembrane</keyword>
<feature type="transmembrane region" description="Helical" evidence="1">
    <location>
        <begin position="20"/>
        <end position="44"/>
    </location>
</feature>
<gene>
    <name evidence="2" type="ORF">G5C51_17605</name>
</gene>
<comment type="caution">
    <text evidence="2">The sequence shown here is derived from an EMBL/GenBank/DDBJ whole genome shotgun (WGS) entry which is preliminary data.</text>
</comment>
<protein>
    <submittedName>
        <fullName evidence="2">Uncharacterized protein</fullName>
    </submittedName>
</protein>
<keyword evidence="3" id="KW-1185">Reference proteome</keyword>
<dbReference type="AlphaFoldDB" id="A0A6G4U2X1"/>
<reference evidence="2 3" key="1">
    <citation type="submission" date="2020-02" db="EMBL/GenBank/DDBJ databases">
        <title>Whole-genome analyses of novel actinobacteria.</title>
        <authorList>
            <person name="Sahin N."/>
        </authorList>
    </citation>
    <scope>NUCLEOTIDE SEQUENCE [LARGE SCALE GENOMIC DNA]</scope>
    <source>
        <strain evidence="2 3">A7024</strain>
    </source>
</reference>
<sequence length="46" mass="5049">MIHDTEELHDTMEDGDDRELTIPIGPLVLCAVAILIVLTCQGLWTG</sequence>
<evidence type="ECO:0000256" key="1">
    <source>
        <dbReference type="SAM" id="Phobius"/>
    </source>
</evidence>
<dbReference type="RefSeq" id="WP_165238403.1">
    <property type="nucleotide sequence ID" value="NZ_JAAKZV010000070.1"/>
</dbReference>
<dbReference type="Proteomes" id="UP000481583">
    <property type="component" value="Unassembled WGS sequence"/>
</dbReference>
<evidence type="ECO:0000313" key="2">
    <source>
        <dbReference type="EMBL" id="NGN65708.1"/>
    </source>
</evidence>
<keyword evidence="1" id="KW-0472">Membrane</keyword>
<keyword evidence="1" id="KW-1133">Transmembrane helix</keyword>
<name>A0A6G4U2X1_9ACTN</name>